<evidence type="ECO:0000313" key="17">
    <source>
        <dbReference type="Proteomes" id="UP000243217"/>
    </source>
</evidence>
<dbReference type="Gene3D" id="1.10.238.10">
    <property type="entry name" value="EF-hand"/>
    <property type="match status" value="3"/>
</dbReference>
<dbReference type="PANTHER" id="PTHR12294">
    <property type="entry name" value="EF HAND DOMAIN FAMILY A1,A2-RELATED"/>
    <property type="match status" value="1"/>
</dbReference>
<sequence>MEKRSPLRKRIELPPPVVTPSVVYGSNGSASIPQHIVPALHGLTMVPGSKKKPKLLVLGMGFTGLRVAMAFREKLGFSVCGTVRRVQTKLELIDQGMKQIYFLDNGKLEIDTFRLLEDVSHVLMCIPPQPSMDGDYKDKVLETLHDELKKLTSLKWVGYLSSTSVYGDSHGEILDETAILHTKTERGKQRALVEQQWLDSGLPVHIFRCAGIYGPGRGTLAQVRKGIAKRINVPGKVFNRIHIDDVVNVLMQSVASPSPGSIYNVCDDEPTSGDIAITYACSLLNKPVPPLLSWEEAKGTMSEMAKFFYAENRLLSNAKIKNELHVSLLYPTYREGFIAQVDEESVTPATQTSKTHICFVVNKGSMEPEAVLALRELCHNLSIRFNGCVRFVPSSCILANSIPQDELNDTPAVLFEEALGSVLEEPISTTQFVVLPVYIGNSDALTDFIPSVISKVQEHTEIPFRYAIGRCLVDISKPSDNGMAKILAEKVLKICHEHHEYQRQDVRVIVVDRGTTNHEVHLSRNLIGSQLNVLLAKSVNTVVTASMERIDEPKYDFNEPLLANAFDTYKIDSGLVIIALLFLTSGRHAVPGGDIENTLGDIKAQKPNLEIAVTSPIGSHPILTNMLMDRYFESIKELPFVYLIADMRSTLFLSRRNGILGLLSASAAAVTYADDGKDGPTAQEKIVGRYENRLRRFSTPERVFEYFASIQLDKQSYMTPNDFSRALTPYSFRKGVELRSKNVAFNPSAALHHPKKEEVEAYKQLVQHLMTLGDKIDAAKLTKQGPIPGEIKELEMLMTILTTSYSMDLQTHLFVLRELNVTKREFDTFLATHGGPQGRSHAFFDLVDADGDGLISYSEYMFFTTLLSIPERQFELAFKMFDDDGSGAIDHREFKQIMDLMRRRTPAGRQDRTLNENSTPVFKNLFGEFATETLSYEKFRNFRQNLKDEVTHLLFEHYDVDSSGELSSREFAMFLISHVDQKQLDEWVAKVDKLHDLDHSISEKEFKDFYKFLDSLDAMKVAMELIHEKKGLNKQQFLRATRAACGGGPALVSTQQIDIIFALFDADGDGCVSPAEFLDVMESRRDAGLRERRDIGAVDFFKRFVACAQETILGDL</sequence>
<dbReference type="AlphaFoldDB" id="A0A1V9Z2E4"/>
<comment type="caution">
    <text evidence="16">The sequence shown here is derived from an EMBL/GenBank/DDBJ whole genome shotgun (WGS) entry which is preliminary data.</text>
</comment>
<evidence type="ECO:0000256" key="7">
    <source>
        <dbReference type="ARBA" id="ARBA00022792"/>
    </source>
</evidence>
<dbReference type="GO" id="GO:0051560">
    <property type="term" value="P:mitochondrial calcium ion homeostasis"/>
    <property type="evidence" value="ECO:0007669"/>
    <property type="project" value="TreeGrafter"/>
</dbReference>
<evidence type="ECO:0000256" key="8">
    <source>
        <dbReference type="ARBA" id="ARBA00022837"/>
    </source>
</evidence>
<dbReference type="GO" id="GO:1990246">
    <property type="term" value="C:uniplex complex"/>
    <property type="evidence" value="ECO:0007669"/>
    <property type="project" value="TreeGrafter"/>
</dbReference>
<proteinExistence type="inferred from homology"/>
<keyword evidence="11" id="KW-0496">Mitochondrion</keyword>
<dbReference type="GO" id="GO:0005758">
    <property type="term" value="C:mitochondrial intermembrane space"/>
    <property type="evidence" value="ECO:0007669"/>
    <property type="project" value="UniProtKB-SubCell"/>
</dbReference>
<keyword evidence="4" id="KW-0109">Calcium transport</keyword>
<keyword evidence="12" id="KW-0472">Membrane</keyword>
<keyword evidence="17" id="KW-1185">Reference proteome</keyword>
<evidence type="ECO:0000256" key="4">
    <source>
        <dbReference type="ARBA" id="ARBA00022568"/>
    </source>
</evidence>
<dbReference type="InterPro" id="IPR036291">
    <property type="entry name" value="NAD(P)-bd_dom_sf"/>
</dbReference>
<dbReference type="SMART" id="SM00054">
    <property type="entry name" value="EFh"/>
    <property type="match status" value="4"/>
</dbReference>
<evidence type="ECO:0000256" key="12">
    <source>
        <dbReference type="ARBA" id="ARBA00023136"/>
    </source>
</evidence>
<dbReference type="InterPro" id="IPR039800">
    <property type="entry name" value="MICU1/2/3"/>
</dbReference>
<dbReference type="PANTHER" id="PTHR12294:SF1">
    <property type="entry name" value="CALCIUM UPTAKE PROTEIN 1, MITOCHONDRIAL"/>
    <property type="match status" value="1"/>
</dbReference>
<keyword evidence="9" id="KW-0809">Transit peptide</keyword>
<dbReference type="InterPro" id="IPR002048">
    <property type="entry name" value="EF_hand_dom"/>
</dbReference>
<dbReference type="Pfam" id="PF13202">
    <property type="entry name" value="EF-hand_5"/>
    <property type="match status" value="2"/>
</dbReference>
<evidence type="ECO:0000256" key="13">
    <source>
        <dbReference type="ARBA" id="ARBA00023239"/>
    </source>
</evidence>
<keyword evidence="3" id="KW-0813">Transport</keyword>
<gene>
    <name evidence="16" type="ORF">THRCLA_08774</name>
</gene>
<evidence type="ECO:0000313" key="16">
    <source>
        <dbReference type="EMBL" id="OQR92176.1"/>
    </source>
</evidence>
<dbReference type="Pfam" id="PF13833">
    <property type="entry name" value="EF-hand_8"/>
    <property type="match status" value="1"/>
</dbReference>
<evidence type="ECO:0000259" key="15">
    <source>
        <dbReference type="PROSITE" id="PS50222"/>
    </source>
</evidence>
<evidence type="ECO:0000256" key="14">
    <source>
        <dbReference type="ARBA" id="ARBA00038333"/>
    </source>
</evidence>
<dbReference type="Pfam" id="PF01903">
    <property type="entry name" value="CbiX"/>
    <property type="match status" value="1"/>
</dbReference>
<dbReference type="PROSITE" id="PS00018">
    <property type="entry name" value="EF_HAND_1"/>
    <property type="match status" value="3"/>
</dbReference>
<dbReference type="GO" id="GO:0036444">
    <property type="term" value="P:calcium import into the mitochondrion"/>
    <property type="evidence" value="ECO:0007669"/>
    <property type="project" value="TreeGrafter"/>
</dbReference>
<keyword evidence="13" id="KW-0456">Lyase</keyword>
<evidence type="ECO:0000256" key="6">
    <source>
        <dbReference type="ARBA" id="ARBA00022737"/>
    </source>
</evidence>
<dbReference type="STRING" id="74557.A0A1V9Z2E4"/>
<feature type="domain" description="EF-hand" evidence="15">
    <location>
        <begin position="869"/>
        <end position="904"/>
    </location>
</feature>
<keyword evidence="5" id="KW-0479">Metal-binding</keyword>
<dbReference type="OrthoDB" id="5824at2759"/>
<dbReference type="SUPFAM" id="SSF51735">
    <property type="entry name" value="NAD(P)-binding Rossmann-fold domains"/>
    <property type="match status" value="1"/>
</dbReference>
<comment type="subcellular location">
    <subcellularLocation>
        <location evidence="1">Mitochondrion inner membrane</location>
    </subcellularLocation>
    <subcellularLocation>
        <location evidence="2">Mitochondrion intermembrane space</location>
    </subcellularLocation>
</comment>
<dbReference type="PROSITE" id="PS50222">
    <property type="entry name" value="EF_HAND_2"/>
    <property type="match status" value="3"/>
</dbReference>
<dbReference type="GO" id="GO:0005509">
    <property type="term" value="F:calcium ion binding"/>
    <property type="evidence" value="ECO:0007669"/>
    <property type="project" value="InterPro"/>
</dbReference>
<dbReference type="InterPro" id="IPR002762">
    <property type="entry name" value="CbiX-like"/>
</dbReference>
<dbReference type="InterPro" id="IPR011992">
    <property type="entry name" value="EF-hand-dom_pair"/>
</dbReference>
<evidence type="ECO:0000256" key="5">
    <source>
        <dbReference type="ARBA" id="ARBA00022723"/>
    </source>
</evidence>
<dbReference type="Proteomes" id="UP000243217">
    <property type="component" value="Unassembled WGS sequence"/>
</dbReference>
<dbReference type="GO" id="GO:0016829">
    <property type="term" value="F:lyase activity"/>
    <property type="evidence" value="ECO:0007669"/>
    <property type="project" value="UniProtKB-KW"/>
</dbReference>
<dbReference type="InterPro" id="IPR018247">
    <property type="entry name" value="EF_Hand_1_Ca_BS"/>
</dbReference>
<dbReference type="Gene3D" id="3.40.50.1400">
    <property type="match status" value="1"/>
</dbReference>
<protein>
    <submittedName>
        <fullName evidence="16">NAD-dependent epimerase/dehydratase</fullName>
    </submittedName>
</protein>
<dbReference type="CDD" id="cd05266">
    <property type="entry name" value="SDR_a4"/>
    <property type="match status" value="1"/>
</dbReference>
<comment type="similarity">
    <text evidence="14">Belongs to the MICU1 family. MICU1 subfamily.</text>
</comment>
<accession>A0A1V9Z2E4</accession>
<dbReference type="SUPFAM" id="SSF53800">
    <property type="entry name" value="Chelatase"/>
    <property type="match status" value="1"/>
</dbReference>
<feature type="domain" description="EF-hand" evidence="15">
    <location>
        <begin position="1052"/>
        <end position="1087"/>
    </location>
</feature>
<reference evidence="16 17" key="1">
    <citation type="journal article" date="2014" name="Genome Biol. Evol.">
        <title>The secreted proteins of Achlya hypogyna and Thraustotheca clavata identify the ancestral oomycete secretome and reveal gene acquisitions by horizontal gene transfer.</title>
        <authorList>
            <person name="Misner I."/>
            <person name="Blouin N."/>
            <person name="Leonard G."/>
            <person name="Richards T.A."/>
            <person name="Lane C.E."/>
        </authorList>
    </citation>
    <scope>NUCLEOTIDE SEQUENCE [LARGE SCALE GENOMIC DNA]</scope>
    <source>
        <strain evidence="16 17">ATCC 34112</strain>
    </source>
</reference>
<evidence type="ECO:0000256" key="10">
    <source>
        <dbReference type="ARBA" id="ARBA00023065"/>
    </source>
</evidence>
<evidence type="ECO:0000256" key="1">
    <source>
        <dbReference type="ARBA" id="ARBA00004273"/>
    </source>
</evidence>
<name>A0A1V9Z2E4_9STRA</name>
<keyword evidence="10" id="KW-0406">Ion transport</keyword>
<evidence type="ECO:0000256" key="3">
    <source>
        <dbReference type="ARBA" id="ARBA00022448"/>
    </source>
</evidence>
<keyword evidence="7" id="KW-0999">Mitochondrion inner membrane</keyword>
<feature type="domain" description="EF-hand" evidence="15">
    <location>
        <begin position="946"/>
        <end position="981"/>
    </location>
</feature>
<dbReference type="EMBL" id="JNBS01002350">
    <property type="protein sequence ID" value="OQR92176.1"/>
    <property type="molecule type" value="Genomic_DNA"/>
</dbReference>
<keyword evidence="6" id="KW-0677">Repeat</keyword>
<keyword evidence="8" id="KW-0106">Calcium</keyword>
<evidence type="ECO:0000256" key="9">
    <source>
        <dbReference type="ARBA" id="ARBA00022946"/>
    </source>
</evidence>
<evidence type="ECO:0000256" key="2">
    <source>
        <dbReference type="ARBA" id="ARBA00004569"/>
    </source>
</evidence>
<dbReference type="SUPFAM" id="SSF47473">
    <property type="entry name" value="EF-hand"/>
    <property type="match status" value="2"/>
</dbReference>
<organism evidence="16 17">
    <name type="scientific">Thraustotheca clavata</name>
    <dbReference type="NCBI Taxonomy" id="74557"/>
    <lineage>
        <taxon>Eukaryota</taxon>
        <taxon>Sar</taxon>
        <taxon>Stramenopiles</taxon>
        <taxon>Oomycota</taxon>
        <taxon>Saprolegniomycetes</taxon>
        <taxon>Saprolegniales</taxon>
        <taxon>Achlyaceae</taxon>
        <taxon>Thraustotheca</taxon>
    </lineage>
</organism>
<evidence type="ECO:0000256" key="11">
    <source>
        <dbReference type="ARBA" id="ARBA00023128"/>
    </source>
</evidence>
<dbReference type="CDD" id="cd00051">
    <property type="entry name" value="EFh"/>
    <property type="match status" value="1"/>
</dbReference>
<dbReference type="Gene3D" id="3.40.50.720">
    <property type="entry name" value="NAD(P)-binding Rossmann-like Domain"/>
    <property type="match status" value="1"/>
</dbReference>